<evidence type="ECO:0000256" key="10">
    <source>
        <dbReference type="PROSITE-ProRule" id="PRU00103"/>
    </source>
</evidence>
<evidence type="ECO:0000256" key="1">
    <source>
        <dbReference type="ARBA" id="ARBA00004604"/>
    </source>
</evidence>
<keyword evidence="5 11" id="KW-0690">Ribosome biogenesis</keyword>
<comment type="subcellular location">
    <subcellularLocation>
        <location evidence="1 11">Nucleus</location>
        <location evidence="1 11">Nucleolus</location>
    </subcellularLocation>
</comment>
<evidence type="ECO:0000256" key="9">
    <source>
        <dbReference type="ARBA" id="ARBA00025076"/>
    </source>
</evidence>
<protein>
    <recommendedName>
        <fullName evidence="4 11">U3 small nucleolar RNA-associated protein 10</fullName>
    </recommendedName>
</protein>
<evidence type="ECO:0000256" key="4">
    <source>
        <dbReference type="ARBA" id="ARBA00015399"/>
    </source>
</evidence>
<dbReference type="EMBL" id="KN846952">
    <property type="protein sequence ID" value="KIV81720.1"/>
    <property type="molecule type" value="Genomic_DNA"/>
</dbReference>
<reference evidence="13 14" key="1">
    <citation type="submission" date="2015-01" db="EMBL/GenBank/DDBJ databases">
        <title>The Genome Sequence of Exophiala sideris CBS121828.</title>
        <authorList>
            <consortium name="The Broad Institute Genomics Platform"/>
            <person name="Cuomo C."/>
            <person name="de Hoog S."/>
            <person name="Gorbushina A."/>
            <person name="Stielow B."/>
            <person name="Teixiera M."/>
            <person name="Abouelleil A."/>
            <person name="Chapman S.B."/>
            <person name="Priest M."/>
            <person name="Young S.K."/>
            <person name="Wortman J."/>
            <person name="Nusbaum C."/>
            <person name="Birren B."/>
        </authorList>
    </citation>
    <scope>NUCLEOTIDE SEQUENCE [LARGE SCALE GENOMIC DNA]</scope>
    <source>
        <strain evidence="13 14">CBS 121828</strain>
    </source>
</reference>
<organism evidence="13 14">
    <name type="scientific">Exophiala sideris</name>
    <dbReference type="NCBI Taxonomy" id="1016849"/>
    <lineage>
        <taxon>Eukaryota</taxon>
        <taxon>Fungi</taxon>
        <taxon>Dikarya</taxon>
        <taxon>Ascomycota</taxon>
        <taxon>Pezizomycotina</taxon>
        <taxon>Eurotiomycetes</taxon>
        <taxon>Chaetothyriomycetidae</taxon>
        <taxon>Chaetothyriales</taxon>
        <taxon>Herpotrichiellaceae</taxon>
        <taxon>Exophiala</taxon>
    </lineage>
</organism>
<keyword evidence="7 11" id="KW-0539">Nucleus</keyword>
<gene>
    <name evidence="13" type="ORF">PV11_03883</name>
</gene>
<dbReference type="SMART" id="SM01036">
    <property type="entry name" value="BP28CT"/>
    <property type="match status" value="1"/>
</dbReference>
<dbReference type="InterPro" id="IPR040191">
    <property type="entry name" value="UTP10"/>
</dbReference>
<dbReference type="GO" id="GO:0000462">
    <property type="term" value="P:maturation of SSU-rRNA from tricistronic rRNA transcript (SSU-rRNA, 5.8S rRNA, LSU-rRNA)"/>
    <property type="evidence" value="ECO:0007669"/>
    <property type="project" value="TreeGrafter"/>
</dbReference>
<feature type="repeat" description="HEAT" evidence="10">
    <location>
        <begin position="593"/>
        <end position="631"/>
    </location>
</feature>
<dbReference type="STRING" id="1016849.A0A0D1VZ60"/>
<dbReference type="PANTHER" id="PTHR13457">
    <property type="entry name" value="BAP28"/>
    <property type="match status" value="1"/>
</dbReference>
<name>A0A0D1VZ60_9EURO</name>
<dbReference type="GO" id="GO:0030515">
    <property type="term" value="F:snoRNA binding"/>
    <property type="evidence" value="ECO:0007669"/>
    <property type="project" value="TreeGrafter"/>
</dbReference>
<evidence type="ECO:0000256" key="2">
    <source>
        <dbReference type="ARBA" id="ARBA00010559"/>
    </source>
</evidence>
<dbReference type="OrthoDB" id="31183at2759"/>
<evidence type="ECO:0000259" key="12">
    <source>
        <dbReference type="SMART" id="SM01036"/>
    </source>
</evidence>
<comment type="function">
    <text evidence="9">Involved in nucleolar processing of pre-18S ribosomal RNA. Involved in ribosome biosynthesis.</text>
</comment>
<dbReference type="Pfam" id="PF08146">
    <property type="entry name" value="BP28CT"/>
    <property type="match status" value="1"/>
</dbReference>
<keyword evidence="6 11" id="KW-0698">rRNA processing</keyword>
<dbReference type="InterPro" id="IPR016024">
    <property type="entry name" value="ARM-type_fold"/>
</dbReference>
<dbReference type="InterPro" id="IPR012954">
    <property type="entry name" value="BP28_C_dom"/>
</dbReference>
<dbReference type="GO" id="GO:0045943">
    <property type="term" value="P:positive regulation of transcription by RNA polymerase I"/>
    <property type="evidence" value="ECO:0007669"/>
    <property type="project" value="TreeGrafter"/>
</dbReference>
<evidence type="ECO:0000313" key="13">
    <source>
        <dbReference type="EMBL" id="KIV81720.1"/>
    </source>
</evidence>
<evidence type="ECO:0000256" key="6">
    <source>
        <dbReference type="ARBA" id="ARBA00022552"/>
    </source>
</evidence>
<comment type="similarity">
    <text evidence="2 11">Belongs to the HEATR1/UTP10 family.</text>
</comment>
<accession>A0A0D1VZ60</accession>
<dbReference type="PANTHER" id="PTHR13457:SF1">
    <property type="entry name" value="HEAT REPEAT-CONTAINING PROTEIN 1"/>
    <property type="match status" value="1"/>
</dbReference>
<evidence type="ECO:0000256" key="7">
    <source>
        <dbReference type="ARBA" id="ARBA00023242"/>
    </source>
</evidence>
<dbReference type="Proteomes" id="UP000053599">
    <property type="component" value="Unassembled WGS sequence"/>
</dbReference>
<dbReference type="SUPFAM" id="SSF48371">
    <property type="entry name" value="ARM repeat"/>
    <property type="match status" value="2"/>
</dbReference>
<keyword evidence="8 11" id="KW-0687">Ribonucleoprotein</keyword>
<dbReference type="InterPro" id="IPR022125">
    <property type="entry name" value="U3snoRNP10_N"/>
</dbReference>
<dbReference type="InterPro" id="IPR021133">
    <property type="entry name" value="HEAT_type_2"/>
</dbReference>
<sequence length="1825" mass="201040">MTSTFAAQLRTIAANSTNELDLRARREAHAESLIFARGIAVKQDWETVYQICLEGFREICLLDSRLKEFEQNLYSAQAKDQDREQLSKAQNEALGIVLERCLALLGSKVILRPGLRAVEWLVRRFRVHVYNTGAFLATFLPYHETPIFQNVLSIIPANKLINEWKFLNPYHKVAASLPRHAVVYTATNNDSFFSYFNNYTLRACQDGAGHSQLLRFWGSIVIEAVAGRLNQVRSGRKEVEKQRLEDALLKIFPVLVQGFEIRDYPEVIITCFTISLILASNSNLEDSVVDSLLRAVAPFVTDADIDPKSALACLGILAGRKTDRRLPKMVLETLMKARDLKTRLLELRGQVTDDLLELLINSSLSGLKKSNHASRVAFAEGLLQMSLDLSDSNAITRFVAVVLRKLHKKDSTNALDSRIRAEVIRLLQKLNDNPAFSSTFPKAVQLAGQSLAEVETAIEGTIESTNGANLIEPGPMDVDGTHTEDSTDAKAVEAMLGSLPPKSIELSFLKTGHSALFDQLLQAFALCQKSEHELSIFQTLPLWGQQSEQPSDLQISFFLKIACIAVPVSQQVAALQILAKLIKSSPRQPSHLLIPYCTALLADAAQSVRRSAVACLLAFNDKISKQAKEDDNQQKATDTTYDGIAMTEIKRLASGQAAKILGQVYLPNLEECILDASHIRQVLETAFDSAARSSSAGAKTANVELKKSLKHDLFELLTESTLGSPVFRVKVRLVELLLGVHKVGTTTTSKVLAPILKEWASLSEADAQSTATSANLSPPQVDAVMVQLINPRGKDAVAEALAMLNLGDSQLRPALVSAFFDRLISIWQDMKDETQVSSAVTLFDMAFSDNVAIASGARDVLQSASLSTNVLSTLLDHACSGLAQMPAEVPAKKRRRTSHGRASIPRETMVELDVADSRLTFALEIAENSKPENHPQLLGNLFEILITLRRLKDKSTTESPYLLSLCLSSILAIIDKARESRKPNIDMSSIRADLVTDCVRSSENPQVQATALLLSASLASLAPDRVLHTIMPIFTFMGHGILSKEDERSIYVTNQAIDQIIPPLVSTLKKQDARNLVHSTSSLLTSFVTAFEHIPQHRRTAFYQRLLNRLGAEDFAFAIIALLASRRRRQDISGFFTDLIGSLPAVTQLSTHKKLLGLVTDVFSSNPHNAEPLLDITKSSKPEQREREAKVLLEATVNVLGNKGLKAQVKRIHKLPESDIEAFWAEYRNSIPQVLALLKDQKAHHPDLTSSTRRCLGALLELPSLAELLHVTPSLLQEMDQIDDKELQPLALRVLATQLQHNAPKDSKTQSAAVAILPTIEKIIRTTQNEAFRHAAITCLDRIVEVYGRKSPDQTISASNVLLESNTGLYSEDTRTQIMSLLCLASVVEVLKETAVPLVPPSMSKVLDLLDVSLHSVARNAVLHNAAFTLISSFITHVPFMVSDENVVAVLKLSHKSSRADLEASCKEARIETLSLLAQKLDLNSITTSLNQVWAEALTDINVEAAMEYLDVLSQAIERNTKSTVVRCADSISEFMLQILDLRRQATSLSAEDIDTIESKLQSLSIPFIYKLNDTAFRPLFESWVDWAVKASDLDDATDVEDAKAARQLSVFRFVEHFFATLKSIVTSYATYILDPANAILHSVADSADADESLLPLYKATLKLLTTTMIHDADGFFASPSHFSPLSENLVQQLTLAATKIKPLRAVVSSSVIPGIVALATATLDTPAHHHSINHGLCQLRHHASGHVRLAAIRTHIALTEAEDVGEEWVNNVVVGTSTEGVGGSGETMVYVNESLEDDDEDVEREVRRWVRMVREMVGEDVFEV</sequence>
<dbReference type="PROSITE" id="PS50077">
    <property type="entry name" value="HEAT_REPEAT"/>
    <property type="match status" value="1"/>
</dbReference>
<comment type="subunit">
    <text evidence="3 11">Component of the ribosomal small subunit (SSU) processome.</text>
</comment>
<evidence type="ECO:0000256" key="3">
    <source>
        <dbReference type="ARBA" id="ARBA00011399"/>
    </source>
</evidence>
<dbReference type="GO" id="GO:0034455">
    <property type="term" value="C:t-UTP complex"/>
    <property type="evidence" value="ECO:0007669"/>
    <property type="project" value="TreeGrafter"/>
</dbReference>
<feature type="domain" description="BP28 C-terminal" evidence="12">
    <location>
        <begin position="1522"/>
        <end position="1676"/>
    </location>
</feature>
<evidence type="ECO:0000313" key="14">
    <source>
        <dbReference type="Proteomes" id="UP000053599"/>
    </source>
</evidence>
<evidence type="ECO:0000256" key="11">
    <source>
        <dbReference type="RuleBase" id="RU367065"/>
    </source>
</evidence>
<dbReference type="HOGENOM" id="CLU_001128_3_1_1"/>
<evidence type="ECO:0000256" key="8">
    <source>
        <dbReference type="ARBA" id="ARBA00023274"/>
    </source>
</evidence>
<evidence type="ECO:0000256" key="5">
    <source>
        <dbReference type="ARBA" id="ARBA00022517"/>
    </source>
</evidence>
<dbReference type="Pfam" id="PF12397">
    <property type="entry name" value="U3snoRNP10"/>
    <property type="match status" value="1"/>
</dbReference>
<dbReference type="GO" id="GO:0032040">
    <property type="term" value="C:small-subunit processome"/>
    <property type="evidence" value="ECO:0007669"/>
    <property type="project" value="TreeGrafter"/>
</dbReference>
<dbReference type="GO" id="GO:0030686">
    <property type="term" value="C:90S preribosome"/>
    <property type="evidence" value="ECO:0007669"/>
    <property type="project" value="TreeGrafter"/>
</dbReference>
<proteinExistence type="inferred from homology"/>